<dbReference type="EC" id="6.1.1.14" evidence="2"/>
<keyword evidence="4" id="KW-0547">Nucleotide-binding</keyword>
<dbReference type="GO" id="GO:0005524">
    <property type="term" value="F:ATP binding"/>
    <property type="evidence" value="ECO:0007669"/>
    <property type="project" value="UniProtKB-KW"/>
</dbReference>
<evidence type="ECO:0000256" key="2">
    <source>
        <dbReference type="ARBA" id="ARBA00012829"/>
    </source>
</evidence>
<dbReference type="Proteomes" id="UP000176700">
    <property type="component" value="Unassembled WGS sequence"/>
</dbReference>
<protein>
    <recommendedName>
        <fullName evidence="2">glycine--tRNA ligase</fullName>
        <ecNumber evidence="2">6.1.1.14</ecNumber>
    </recommendedName>
</protein>
<sequence>MVNLDVIVSLAKRRGFLWRSSDIYGGLSGAWDFGPMGVELARNIKQLWWKKFIQERDDMYGIDASILMNARTWEASGHIEGFHDPLVECKKCKRRFRADQAQDQCPECGGALTKERQFNMMFETRVGAVEDSASITYLRPETAQGMFVNFKNILDAFHPLIPFGIGQTGKAFRNEITPKDFIFRIREFEQMEIEYFVREKEWETYFNHWKSEMWAWIENIGLARSRVHELEVPSNERAHYSRRTIDFEYDFPFGRQELYGLAYRADFDLRQHSKASGVELQYFNEGSGERFYPHVIEPTFGVERTVLALLCDAYKEDVLGGDARVYLALKPHLAPVQAAVFPLLRNNKSLVSKARAVYKDIKKAVPQMMWDDNGNIGKRYRRQDEIGTPWCITIDHQTLDDDTVTIRDRDSGEQKRVHIHEVSLFIKEEK</sequence>
<dbReference type="Pfam" id="PF00587">
    <property type="entry name" value="tRNA-synt_2b"/>
    <property type="match status" value="1"/>
</dbReference>
<dbReference type="InterPro" id="IPR002315">
    <property type="entry name" value="tRNA-synt_gly"/>
</dbReference>
<dbReference type="InterPro" id="IPR036621">
    <property type="entry name" value="Anticodon-bd_dom_sf"/>
</dbReference>
<evidence type="ECO:0000259" key="8">
    <source>
        <dbReference type="PROSITE" id="PS50862"/>
    </source>
</evidence>
<dbReference type="InterPro" id="IPR002314">
    <property type="entry name" value="aa-tRNA-synt_IIb"/>
</dbReference>
<evidence type="ECO:0000256" key="4">
    <source>
        <dbReference type="ARBA" id="ARBA00022741"/>
    </source>
</evidence>
<dbReference type="SUPFAM" id="SSF52954">
    <property type="entry name" value="Class II aaRS ABD-related"/>
    <property type="match status" value="1"/>
</dbReference>
<dbReference type="GO" id="GO:0004820">
    <property type="term" value="F:glycine-tRNA ligase activity"/>
    <property type="evidence" value="ECO:0007669"/>
    <property type="project" value="UniProtKB-EC"/>
</dbReference>
<proteinExistence type="inferred from homology"/>
<keyword evidence="6" id="KW-0648">Protein biosynthesis</keyword>
<dbReference type="NCBIfam" id="TIGR00389">
    <property type="entry name" value="glyS_dimeric"/>
    <property type="match status" value="1"/>
</dbReference>
<evidence type="ECO:0000256" key="6">
    <source>
        <dbReference type="ARBA" id="ARBA00022917"/>
    </source>
</evidence>
<dbReference type="Pfam" id="PF03129">
    <property type="entry name" value="HGTP_anticodon"/>
    <property type="match status" value="1"/>
</dbReference>
<dbReference type="PROSITE" id="PS50862">
    <property type="entry name" value="AA_TRNA_LIGASE_II"/>
    <property type="match status" value="1"/>
</dbReference>
<dbReference type="SUPFAM" id="SSF55681">
    <property type="entry name" value="Class II aaRS and biotin synthetases"/>
    <property type="match status" value="1"/>
</dbReference>
<keyword evidence="3 9" id="KW-0436">Ligase</keyword>
<dbReference type="EMBL" id="MHNI01000018">
    <property type="protein sequence ID" value="OGZ42412.1"/>
    <property type="molecule type" value="Genomic_DNA"/>
</dbReference>
<keyword evidence="7" id="KW-0030">Aminoacyl-tRNA synthetase</keyword>
<dbReference type="CDD" id="cd00774">
    <property type="entry name" value="GlyRS-like_core"/>
    <property type="match status" value="1"/>
</dbReference>
<evidence type="ECO:0000256" key="7">
    <source>
        <dbReference type="ARBA" id="ARBA00023146"/>
    </source>
</evidence>
<feature type="domain" description="Aminoacyl-transfer RNA synthetases class-II family profile" evidence="8">
    <location>
        <begin position="5"/>
        <end position="331"/>
    </location>
</feature>
<dbReference type="InterPro" id="IPR004154">
    <property type="entry name" value="Anticodon-bd"/>
</dbReference>
<dbReference type="InterPro" id="IPR033731">
    <property type="entry name" value="GlyRS-like_core"/>
</dbReference>
<accession>A0A1G2FXF9</accession>
<dbReference type="GO" id="GO:0005737">
    <property type="term" value="C:cytoplasm"/>
    <property type="evidence" value="ECO:0007669"/>
    <property type="project" value="InterPro"/>
</dbReference>
<dbReference type="PRINTS" id="PR01043">
    <property type="entry name" value="TRNASYNTHGLY"/>
</dbReference>
<keyword evidence="5" id="KW-0067">ATP-binding</keyword>
<dbReference type="Gene3D" id="3.30.930.10">
    <property type="entry name" value="Bira Bifunctional Protein, Domain 2"/>
    <property type="match status" value="1"/>
</dbReference>
<dbReference type="Gene3D" id="3.40.50.800">
    <property type="entry name" value="Anticodon-binding domain"/>
    <property type="match status" value="1"/>
</dbReference>
<evidence type="ECO:0000256" key="3">
    <source>
        <dbReference type="ARBA" id="ARBA00022598"/>
    </source>
</evidence>
<reference evidence="9 10" key="1">
    <citation type="journal article" date="2016" name="Nat. Commun.">
        <title>Thousands of microbial genomes shed light on interconnected biogeochemical processes in an aquifer system.</title>
        <authorList>
            <person name="Anantharaman K."/>
            <person name="Brown C.T."/>
            <person name="Hug L.A."/>
            <person name="Sharon I."/>
            <person name="Castelle C.J."/>
            <person name="Probst A.J."/>
            <person name="Thomas B.C."/>
            <person name="Singh A."/>
            <person name="Wilkins M.J."/>
            <person name="Karaoz U."/>
            <person name="Brodie E.L."/>
            <person name="Williams K.H."/>
            <person name="Hubbard S.S."/>
            <person name="Banfield J.F."/>
        </authorList>
    </citation>
    <scope>NUCLEOTIDE SEQUENCE [LARGE SCALE GENOMIC DNA]</scope>
</reference>
<evidence type="ECO:0000256" key="1">
    <source>
        <dbReference type="ARBA" id="ARBA00008226"/>
    </source>
</evidence>
<evidence type="ECO:0000313" key="9">
    <source>
        <dbReference type="EMBL" id="OGZ42412.1"/>
    </source>
</evidence>
<dbReference type="InterPro" id="IPR045864">
    <property type="entry name" value="aa-tRNA-synth_II/BPL/LPL"/>
</dbReference>
<dbReference type="AlphaFoldDB" id="A0A1G2FXF9"/>
<dbReference type="GO" id="GO:0006426">
    <property type="term" value="P:glycyl-tRNA aminoacylation"/>
    <property type="evidence" value="ECO:0007669"/>
    <property type="project" value="InterPro"/>
</dbReference>
<name>A0A1G2FXF9_9BACT</name>
<gene>
    <name evidence="9" type="ORF">A2W41_03435</name>
</gene>
<organism evidence="9 10">
    <name type="scientific">Candidatus Ryanbacteria bacterium RIFCSPHIGHO2_01_45_13</name>
    <dbReference type="NCBI Taxonomy" id="1802112"/>
    <lineage>
        <taxon>Bacteria</taxon>
        <taxon>Candidatus Ryaniibacteriota</taxon>
    </lineage>
</organism>
<evidence type="ECO:0000256" key="5">
    <source>
        <dbReference type="ARBA" id="ARBA00022840"/>
    </source>
</evidence>
<comment type="caution">
    <text evidence="9">The sequence shown here is derived from an EMBL/GenBank/DDBJ whole genome shotgun (WGS) entry which is preliminary data.</text>
</comment>
<dbReference type="NCBIfam" id="NF003211">
    <property type="entry name" value="PRK04173.1"/>
    <property type="match status" value="1"/>
</dbReference>
<evidence type="ECO:0000313" key="10">
    <source>
        <dbReference type="Proteomes" id="UP000176700"/>
    </source>
</evidence>
<comment type="similarity">
    <text evidence="1">Belongs to the class-II aminoacyl-tRNA synthetase family.</text>
</comment>
<dbReference type="PANTHER" id="PTHR10745">
    <property type="entry name" value="GLYCYL-TRNA SYNTHETASE/DNA POLYMERASE SUBUNIT GAMMA-2"/>
    <property type="match status" value="1"/>
</dbReference>
<dbReference type="CDD" id="cd00858">
    <property type="entry name" value="GlyRS_anticodon"/>
    <property type="match status" value="1"/>
</dbReference>
<dbReference type="InterPro" id="IPR006195">
    <property type="entry name" value="aa-tRNA-synth_II"/>
</dbReference>
<dbReference type="PANTHER" id="PTHR10745:SF8">
    <property type="entry name" value="DNA POLYMERASE SUBUNIT GAMMA-2, MITOCHONDRIAL"/>
    <property type="match status" value="1"/>
</dbReference>
<dbReference type="InterPro" id="IPR027031">
    <property type="entry name" value="Gly-tRNA_synthase/POLG2"/>
</dbReference>